<accession>A0A089XKL4</accession>
<dbReference type="RefSeq" id="WP_099052973.1">
    <property type="nucleotide sequence ID" value="NZ_CP009439.1"/>
</dbReference>
<sequence>MPRRREARPLAEHYGDLVRVALMEARPAGLHTYQLMTATRLTRSQIGRGIRHVRDVVAAEDLTPITWTRRDGFMFSDDPADWIEYDKRQFRQILGRLTRVITGTLDPHLARYPDDEWAQLATAQLTGVRATLAQLSK</sequence>
<dbReference type="AlphaFoldDB" id="A0A089XKL4"/>
<dbReference type="HOGENOM" id="CLU_127704_0_0_11"/>
<name>A0A089XKL4_STRGA</name>
<reference evidence="2" key="1">
    <citation type="journal article" date="2015" name="J. Biotechnol.">
        <title>Complete genome sequence of the actinobacterium Streptomyces glaucescens GLA.O (DSM 40922) consisting of a linear chromosome and one linear plasmid.</title>
        <authorList>
            <person name="Ortseifen V."/>
            <person name="Winkler A."/>
            <person name="Albersmeier A."/>
            <person name="Wendler S."/>
            <person name="Puhler A."/>
            <person name="Kalinowski J."/>
            <person name="Ruckert C."/>
        </authorList>
    </citation>
    <scope>NUCLEOTIDE SEQUENCE [LARGE SCALE GENOMIC DNA]</scope>
    <source>
        <strain evidence="2">DSM 40922 / GLA O</strain>
        <plasmid evidence="2">pSglau1</plasmid>
    </source>
</reference>
<gene>
    <name evidence="1" type="ORF">SGLAU_32860</name>
</gene>
<evidence type="ECO:0000313" key="2">
    <source>
        <dbReference type="Proteomes" id="UP000029482"/>
    </source>
</evidence>
<keyword evidence="2" id="KW-1185">Reference proteome</keyword>
<evidence type="ECO:0008006" key="3">
    <source>
        <dbReference type="Google" id="ProtNLM"/>
    </source>
</evidence>
<organism evidence="1 2">
    <name type="scientific">Streptomyces glaucescens</name>
    <dbReference type="NCBI Taxonomy" id="1907"/>
    <lineage>
        <taxon>Bacteria</taxon>
        <taxon>Bacillati</taxon>
        <taxon>Actinomycetota</taxon>
        <taxon>Actinomycetes</taxon>
        <taxon>Kitasatosporales</taxon>
        <taxon>Streptomycetaceae</taxon>
        <taxon>Streptomyces</taxon>
    </lineage>
</organism>
<proteinExistence type="predicted"/>
<geneLocation type="plasmid" evidence="1 2">
    <name>pSglau1</name>
</geneLocation>
<dbReference type="Proteomes" id="UP000029482">
    <property type="component" value="Plasmid pSglau1"/>
</dbReference>
<protein>
    <recommendedName>
        <fullName evidence="3">RacP protein</fullName>
    </recommendedName>
</protein>
<dbReference type="KEGG" id="sgu:SGLAU_32860"/>
<keyword evidence="1" id="KW-0614">Plasmid</keyword>
<dbReference type="eggNOG" id="ENOG5030HUH">
    <property type="taxonomic scope" value="Bacteria"/>
</dbReference>
<dbReference type="EMBL" id="CP009439">
    <property type="protein sequence ID" value="AIS02502.1"/>
    <property type="molecule type" value="Genomic_DNA"/>
</dbReference>
<evidence type="ECO:0000313" key="1">
    <source>
        <dbReference type="EMBL" id="AIS02502.1"/>
    </source>
</evidence>